<protein>
    <recommendedName>
        <fullName evidence="1">2EXR domain-containing protein</fullName>
    </recommendedName>
</protein>
<comment type="caution">
    <text evidence="2">The sequence shown here is derived from an EMBL/GenBank/DDBJ whole genome shotgun (WGS) entry which is preliminary data.</text>
</comment>
<name>A0A8H6ITF6_9PEZI</name>
<dbReference type="InterPro" id="IPR045518">
    <property type="entry name" value="2EXR"/>
</dbReference>
<dbReference type="Proteomes" id="UP000652219">
    <property type="component" value="Unassembled WGS sequence"/>
</dbReference>
<gene>
    <name evidence="2" type="ORF">CSOJ01_13179</name>
</gene>
<accession>A0A8H6ITF6</accession>
<evidence type="ECO:0000259" key="1">
    <source>
        <dbReference type="Pfam" id="PF20150"/>
    </source>
</evidence>
<reference evidence="2 3" key="1">
    <citation type="journal article" date="2020" name="Phytopathology">
        <title>Genome Sequence Resources of Colletotrichum truncatum, C. plurivorum, C. musicola, and C. sojae: Four Species Pathogenic to Soybean (Glycine max).</title>
        <authorList>
            <person name="Rogerio F."/>
            <person name="Boufleur T.R."/>
            <person name="Ciampi-Guillardi M."/>
            <person name="Sukno S.A."/>
            <person name="Thon M.R."/>
            <person name="Massola Junior N.S."/>
            <person name="Baroncelli R."/>
        </authorList>
    </citation>
    <scope>NUCLEOTIDE SEQUENCE [LARGE SCALE GENOMIC DNA]</scope>
    <source>
        <strain evidence="2 3">LFN0009</strain>
    </source>
</reference>
<dbReference type="AlphaFoldDB" id="A0A8H6ITF6"/>
<organism evidence="2 3">
    <name type="scientific">Colletotrichum sojae</name>
    <dbReference type="NCBI Taxonomy" id="2175907"/>
    <lineage>
        <taxon>Eukaryota</taxon>
        <taxon>Fungi</taxon>
        <taxon>Dikarya</taxon>
        <taxon>Ascomycota</taxon>
        <taxon>Pezizomycotina</taxon>
        <taxon>Sordariomycetes</taxon>
        <taxon>Hypocreomycetidae</taxon>
        <taxon>Glomerellales</taxon>
        <taxon>Glomerellaceae</taxon>
        <taxon>Colletotrichum</taxon>
        <taxon>Colletotrichum orchidearum species complex</taxon>
    </lineage>
</organism>
<keyword evidence="3" id="KW-1185">Reference proteome</keyword>
<dbReference type="EMBL" id="WIGN01000369">
    <property type="protein sequence ID" value="KAF6796455.1"/>
    <property type="molecule type" value="Genomic_DNA"/>
</dbReference>
<dbReference type="Pfam" id="PF20150">
    <property type="entry name" value="2EXR"/>
    <property type="match status" value="1"/>
</dbReference>
<proteinExistence type="predicted"/>
<sequence>MESKKKTLTTVELNKLPYDIKEYIWKITMRPGMVAFAPKRDALSRRRRLPIVSQVCQESRLIFVRYYTQLLDTANAAQDGDQPYTWLNPTTDALIIGSTSRVRTAPDDSDLVKVGCRVYPRARLVIEDMIEAPIMSLSARTKLQEIYLHDWDVYERLCEENACQAPQSLPTALPDDLYFPNLGSIWITSISHVFNLPGNVQGVTFKYVAPTDQVYALPRIEGRLEDGIQCFDNLLINGRNPFNEPNWWTIHLEVIREDNYSWLTEEWVKPEETLEEEEDSDVLSYSELWQATVDYLVLRLPSGN</sequence>
<feature type="domain" description="2EXR" evidence="1">
    <location>
        <begin position="14"/>
        <end position="94"/>
    </location>
</feature>
<evidence type="ECO:0000313" key="2">
    <source>
        <dbReference type="EMBL" id="KAF6796455.1"/>
    </source>
</evidence>
<evidence type="ECO:0000313" key="3">
    <source>
        <dbReference type="Proteomes" id="UP000652219"/>
    </source>
</evidence>